<accession>A0ABT0TDS1</accession>
<dbReference type="RefSeq" id="WP_250579580.1">
    <property type="nucleotide sequence ID" value="NZ_JAMLJN010000001.1"/>
</dbReference>
<evidence type="ECO:0008006" key="3">
    <source>
        <dbReference type="Google" id="ProtNLM"/>
    </source>
</evidence>
<organism evidence="1 2">
    <name type="scientific">Flavobacterium fragile</name>
    <dbReference type="NCBI Taxonomy" id="2949085"/>
    <lineage>
        <taxon>Bacteria</taxon>
        <taxon>Pseudomonadati</taxon>
        <taxon>Bacteroidota</taxon>
        <taxon>Flavobacteriia</taxon>
        <taxon>Flavobacteriales</taxon>
        <taxon>Flavobacteriaceae</taxon>
        <taxon>Flavobacterium</taxon>
    </lineage>
</organism>
<dbReference type="Proteomes" id="UP001203342">
    <property type="component" value="Unassembled WGS sequence"/>
</dbReference>
<evidence type="ECO:0000313" key="1">
    <source>
        <dbReference type="EMBL" id="MCL9769022.1"/>
    </source>
</evidence>
<sequence>MAKRLLLFLVFYPLIVLSQNDSIVNGKVVSESSLLEGIHVINLSKRIPTTTESRGYFKIKVGISDTLQFSAVNLKATRYIVKETDFKSDLLLIKMESLITELEELAIIDYKNINAVSLGIVPANQKSYTPAERKLAAAEDFKWYSPLLIPFGGMSVDGLINSITGRKAMLKKEVLVERKEMLQAKTSDYFGRKYFVETLKIPYEYVDGFLFYIVDNDKYVDAMKNKNKIMANFVLSELAVEYLQLKELELSKKVSNEK</sequence>
<dbReference type="EMBL" id="JAMLJN010000001">
    <property type="protein sequence ID" value="MCL9769022.1"/>
    <property type="molecule type" value="Genomic_DNA"/>
</dbReference>
<name>A0ABT0TDS1_9FLAO</name>
<protein>
    <recommendedName>
        <fullName evidence="3">CarboxypepD_reg-like domain-containing protein</fullName>
    </recommendedName>
</protein>
<keyword evidence="2" id="KW-1185">Reference proteome</keyword>
<gene>
    <name evidence="1" type="ORF">NAT47_01185</name>
</gene>
<proteinExistence type="predicted"/>
<comment type="caution">
    <text evidence="1">The sequence shown here is derived from an EMBL/GenBank/DDBJ whole genome shotgun (WGS) entry which is preliminary data.</text>
</comment>
<reference evidence="1 2" key="1">
    <citation type="submission" date="2022-05" db="EMBL/GenBank/DDBJ databases">
        <title>Flavobacterium sp., isolated from activated sludge.</title>
        <authorList>
            <person name="Ran Q."/>
        </authorList>
    </citation>
    <scope>NUCLEOTIDE SEQUENCE [LARGE SCALE GENOMIC DNA]</scope>
    <source>
        <strain evidence="1 2">HXWNR69</strain>
    </source>
</reference>
<evidence type="ECO:0000313" key="2">
    <source>
        <dbReference type="Proteomes" id="UP001203342"/>
    </source>
</evidence>